<protein>
    <submittedName>
        <fullName evidence="1">Uncharacterized protein</fullName>
    </submittedName>
</protein>
<gene>
    <name evidence="1" type="ORF">JJL56_02025</name>
</gene>
<organism evidence="1 2">
    <name type="scientific">Azospirillum aestuarii</name>
    <dbReference type="NCBI Taxonomy" id="2802052"/>
    <lineage>
        <taxon>Bacteria</taxon>
        <taxon>Pseudomonadati</taxon>
        <taxon>Pseudomonadota</taxon>
        <taxon>Alphaproteobacteria</taxon>
        <taxon>Rhodospirillales</taxon>
        <taxon>Azospirillaceae</taxon>
        <taxon>Azospirillum</taxon>
    </lineage>
</organism>
<dbReference type="Proteomes" id="UP000654452">
    <property type="component" value="Unassembled WGS sequence"/>
</dbReference>
<comment type="caution">
    <text evidence="1">The sequence shown here is derived from an EMBL/GenBank/DDBJ whole genome shotgun (WGS) entry which is preliminary data.</text>
</comment>
<evidence type="ECO:0000313" key="2">
    <source>
        <dbReference type="Proteomes" id="UP000654452"/>
    </source>
</evidence>
<proteinExistence type="predicted"/>
<accession>A0ABS1HS42</accession>
<reference evidence="1 2" key="1">
    <citation type="submission" date="2021-01" db="EMBL/GenBank/DDBJ databases">
        <title>Azospirillum sp. YIM DDC1 draft genome.</title>
        <authorList>
            <person name="Wang Y.-X."/>
        </authorList>
    </citation>
    <scope>NUCLEOTIDE SEQUENCE [LARGE SCALE GENOMIC DNA]</scope>
    <source>
        <strain evidence="1 2">YIM DDC1</strain>
    </source>
</reference>
<name>A0ABS1HS42_9PROT</name>
<dbReference type="EMBL" id="JAEPIV010000001">
    <property type="protein sequence ID" value="MBK4717637.1"/>
    <property type="molecule type" value="Genomic_DNA"/>
</dbReference>
<keyword evidence="2" id="KW-1185">Reference proteome</keyword>
<sequence length="335" mass="37131">MKTWLDWYISGYAVSSRTTNKVNSSDQFVARISEIYGVRFDKLSDVDAFRLIEPLKASFSAIVDSPSSIEPDSLLGNSKALSRFLLPFALSLSDPLEYEKSDFRFNTVAIQPSRELVALLSQAKAPLGQNAMVDGDLMTASWYVDLPHGSLLVGDLGVRAIFTQPSQEHGAVAICAVLCISTADQILGRLMWVAGDGEANGLVSAEIDKRLVAEQVEDFLSLLVLYRRHADTAQRGQLPRMTREMATSRKARQHHKKASLFAVQTLAPPPDRFGRRQSLGKGGWQLGWRSSVAGHFKMQPHGPGRSLRKLIFVDAYERGPDDGPRKHRLERLSNP</sequence>
<dbReference type="RefSeq" id="WP_200483998.1">
    <property type="nucleotide sequence ID" value="NZ_JAEPIV010000001.1"/>
</dbReference>
<evidence type="ECO:0000313" key="1">
    <source>
        <dbReference type="EMBL" id="MBK4717637.1"/>
    </source>
</evidence>